<dbReference type="OrthoDB" id="432685at2759"/>
<keyword evidence="8" id="KW-1185">Reference proteome</keyword>
<dbReference type="EMBL" id="KZ293646">
    <property type="protein sequence ID" value="PBL00238.1"/>
    <property type="molecule type" value="Genomic_DNA"/>
</dbReference>
<organism evidence="7 8">
    <name type="scientific">Armillaria gallica</name>
    <name type="common">Bulbous honey fungus</name>
    <name type="synonym">Armillaria bulbosa</name>
    <dbReference type="NCBI Taxonomy" id="47427"/>
    <lineage>
        <taxon>Eukaryota</taxon>
        <taxon>Fungi</taxon>
        <taxon>Dikarya</taxon>
        <taxon>Basidiomycota</taxon>
        <taxon>Agaricomycotina</taxon>
        <taxon>Agaricomycetes</taxon>
        <taxon>Agaricomycetidae</taxon>
        <taxon>Agaricales</taxon>
        <taxon>Marasmiineae</taxon>
        <taxon>Physalacriaceae</taxon>
        <taxon>Armillaria</taxon>
    </lineage>
</organism>
<name>A0A2H3EGL5_ARMGA</name>
<feature type="transmembrane region" description="Helical" evidence="6">
    <location>
        <begin position="65"/>
        <end position="85"/>
    </location>
</feature>
<protein>
    <submittedName>
        <fullName evidence="7">UPF0014-domain-containing protein</fullName>
    </submittedName>
</protein>
<dbReference type="InParanoid" id="A0A2H3EGL5"/>
<feature type="transmembrane region" description="Helical" evidence="6">
    <location>
        <begin position="6"/>
        <end position="25"/>
    </location>
</feature>
<dbReference type="PANTHER" id="PTHR30028">
    <property type="entry name" value="UPF0014 INNER MEMBRANE PROTEIN YBBM-RELATED"/>
    <property type="match status" value="1"/>
</dbReference>
<evidence type="ECO:0000256" key="2">
    <source>
        <dbReference type="ARBA" id="ARBA00005268"/>
    </source>
</evidence>
<evidence type="ECO:0000256" key="1">
    <source>
        <dbReference type="ARBA" id="ARBA00004141"/>
    </source>
</evidence>
<evidence type="ECO:0000256" key="6">
    <source>
        <dbReference type="SAM" id="Phobius"/>
    </source>
</evidence>
<feature type="transmembrane region" description="Helical" evidence="6">
    <location>
        <begin position="37"/>
        <end position="59"/>
    </location>
</feature>
<dbReference type="PANTHER" id="PTHR30028:SF0">
    <property type="entry name" value="PROTEIN ALUMINUM SENSITIVE 3"/>
    <property type="match status" value="1"/>
</dbReference>
<accession>A0A2H3EGL5</accession>
<dbReference type="InterPro" id="IPR005226">
    <property type="entry name" value="UPF0014_fam"/>
</dbReference>
<dbReference type="Proteomes" id="UP000217790">
    <property type="component" value="Unassembled WGS sequence"/>
</dbReference>
<evidence type="ECO:0000256" key="3">
    <source>
        <dbReference type="ARBA" id="ARBA00022692"/>
    </source>
</evidence>
<keyword evidence="5 6" id="KW-0472">Membrane</keyword>
<dbReference type="OMA" id="PWYEPQY"/>
<evidence type="ECO:0000256" key="4">
    <source>
        <dbReference type="ARBA" id="ARBA00022989"/>
    </source>
</evidence>
<dbReference type="AlphaFoldDB" id="A0A2H3EGL5"/>
<feature type="transmembrane region" description="Helical" evidence="6">
    <location>
        <begin position="97"/>
        <end position="117"/>
    </location>
</feature>
<comment type="similarity">
    <text evidence="2">Belongs to the UPF0014 family.</text>
</comment>
<evidence type="ECO:0000313" key="8">
    <source>
        <dbReference type="Proteomes" id="UP000217790"/>
    </source>
</evidence>
<evidence type="ECO:0000313" key="7">
    <source>
        <dbReference type="EMBL" id="PBL00238.1"/>
    </source>
</evidence>
<feature type="transmembrane region" description="Helical" evidence="6">
    <location>
        <begin position="241"/>
        <end position="263"/>
    </location>
</feature>
<dbReference type="Pfam" id="PF03649">
    <property type="entry name" value="UPF0014"/>
    <property type="match status" value="2"/>
</dbReference>
<keyword evidence="3 6" id="KW-0812">Transmembrane</keyword>
<dbReference type="GO" id="GO:0005886">
    <property type="term" value="C:plasma membrane"/>
    <property type="evidence" value="ECO:0007669"/>
    <property type="project" value="TreeGrafter"/>
</dbReference>
<sequence length="329" mass="36207">MDSGDNLTWYNVGLAFSFIALNAAISKIFHLGIGVSLVTAAVRCMIQLALVATLLQSVFETDNPWAVAAIAFLLNVMGTFETVVNKAKRRHERMFRSVLFGFIGSTIPVSIIGGRYAMSVEPFWAPSQYIPIVGMMCGSTISGVVISLNYTLKELQENRDKVEIYLAFGASRMEACKPIAIDTLIMALTPPINQMRFFSIYNPLNIPLIYFSVLGIISIPGMMTGAILGGSSVQQAAKMQMIIMFMISASTGLASIFTTAYAISVVVDDEHRIRADRIYSEPLALWKARSALIEHMHGSVQRGYLWARGWRSHMGNAVQGEGDMLLETR</sequence>
<gene>
    <name evidence="7" type="ORF">ARMGADRAFT_369190</name>
</gene>
<reference evidence="8" key="1">
    <citation type="journal article" date="2017" name="Nat. Ecol. Evol.">
        <title>Genome expansion and lineage-specific genetic innovations in the forest pathogenic fungi Armillaria.</title>
        <authorList>
            <person name="Sipos G."/>
            <person name="Prasanna A.N."/>
            <person name="Walter M.C."/>
            <person name="O'Connor E."/>
            <person name="Balint B."/>
            <person name="Krizsan K."/>
            <person name="Kiss B."/>
            <person name="Hess J."/>
            <person name="Varga T."/>
            <person name="Slot J."/>
            <person name="Riley R."/>
            <person name="Boka B."/>
            <person name="Rigling D."/>
            <person name="Barry K."/>
            <person name="Lee J."/>
            <person name="Mihaltcheva S."/>
            <person name="LaButti K."/>
            <person name="Lipzen A."/>
            <person name="Waldron R."/>
            <person name="Moloney N.M."/>
            <person name="Sperisen C."/>
            <person name="Kredics L."/>
            <person name="Vagvoelgyi C."/>
            <person name="Patrignani A."/>
            <person name="Fitzpatrick D."/>
            <person name="Nagy I."/>
            <person name="Doyle S."/>
            <person name="Anderson J.B."/>
            <person name="Grigoriev I.V."/>
            <person name="Gueldener U."/>
            <person name="Muensterkoetter M."/>
            <person name="Nagy L.G."/>
        </authorList>
    </citation>
    <scope>NUCLEOTIDE SEQUENCE [LARGE SCALE GENOMIC DNA]</scope>
    <source>
        <strain evidence="8">Ar21-2</strain>
    </source>
</reference>
<feature type="transmembrane region" description="Helical" evidence="6">
    <location>
        <begin position="208"/>
        <end position="229"/>
    </location>
</feature>
<comment type="subcellular location">
    <subcellularLocation>
        <location evidence="1">Membrane</location>
        <topology evidence="1">Multi-pass membrane protein</topology>
    </subcellularLocation>
</comment>
<proteinExistence type="inferred from homology"/>
<feature type="transmembrane region" description="Helical" evidence="6">
    <location>
        <begin position="129"/>
        <end position="152"/>
    </location>
</feature>
<evidence type="ECO:0000256" key="5">
    <source>
        <dbReference type="ARBA" id="ARBA00023136"/>
    </source>
</evidence>
<keyword evidence="4 6" id="KW-1133">Transmembrane helix</keyword>